<evidence type="ECO:0000313" key="2">
    <source>
        <dbReference type="Proteomes" id="UP000600918"/>
    </source>
</evidence>
<protein>
    <submittedName>
        <fullName evidence="1">Uncharacterized protein</fullName>
    </submittedName>
</protein>
<evidence type="ECO:0000313" key="1">
    <source>
        <dbReference type="EMBL" id="KAF7427655.1"/>
    </source>
</evidence>
<reference evidence="1" key="1">
    <citation type="journal article" date="2020" name="G3 (Bethesda)">
        <title>High-Quality Assemblies for Three Invasive Social Wasps from the &lt;i&gt;Vespula&lt;/i&gt; Genus.</title>
        <authorList>
            <person name="Harrop T.W.R."/>
            <person name="Guhlin J."/>
            <person name="McLaughlin G.M."/>
            <person name="Permina E."/>
            <person name="Stockwell P."/>
            <person name="Gilligan J."/>
            <person name="Le Lec M.F."/>
            <person name="Gruber M.A.M."/>
            <person name="Quinn O."/>
            <person name="Lovegrove M."/>
            <person name="Duncan E.J."/>
            <person name="Remnant E.J."/>
            <person name="Van Eeckhoven J."/>
            <person name="Graham B."/>
            <person name="Knapp R.A."/>
            <person name="Langford K.W."/>
            <person name="Kronenberg Z."/>
            <person name="Press M.O."/>
            <person name="Eacker S.M."/>
            <person name="Wilson-Rankin E.E."/>
            <person name="Purcell J."/>
            <person name="Lester P.J."/>
            <person name="Dearden P.K."/>
        </authorList>
    </citation>
    <scope>NUCLEOTIDE SEQUENCE</scope>
    <source>
        <strain evidence="1">Volc-1</strain>
    </source>
</reference>
<comment type="caution">
    <text evidence="1">The sequence shown here is derived from an EMBL/GenBank/DDBJ whole genome shotgun (WGS) entry which is preliminary data.</text>
</comment>
<name>A0A834UBD3_VESPE</name>
<keyword evidence="2" id="KW-1185">Reference proteome</keyword>
<dbReference type="AlphaFoldDB" id="A0A834UBD3"/>
<gene>
    <name evidence="1" type="ORF">H0235_007349</name>
</gene>
<sequence length="110" mass="12378">MNLSLEWLQVVQIVTSLGSCFRNQFAGLRLVSPTSGCPFKSPFTTGRTYLRSILILLSPSLKIRKILAIDSLLTKWIPFIVGQATSDRPKARTFMGPQKHWWCCQSPTPP</sequence>
<accession>A0A834UBD3</accession>
<dbReference type="EMBL" id="JACSDY010000005">
    <property type="protein sequence ID" value="KAF7427655.1"/>
    <property type="molecule type" value="Genomic_DNA"/>
</dbReference>
<proteinExistence type="predicted"/>
<dbReference type="Proteomes" id="UP000600918">
    <property type="component" value="Unassembled WGS sequence"/>
</dbReference>
<organism evidence="1 2">
    <name type="scientific">Vespula pensylvanica</name>
    <name type="common">Western yellow jacket</name>
    <name type="synonym">Wasp</name>
    <dbReference type="NCBI Taxonomy" id="30213"/>
    <lineage>
        <taxon>Eukaryota</taxon>
        <taxon>Metazoa</taxon>
        <taxon>Ecdysozoa</taxon>
        <taxon>Arthropoda</taxon>
        <taxon>Hexapoda</taxon>
        <taxon>Insecta</taxon>
        <taxon>Pterygota</taxon>
        <taxon>Neoptera</taxon>
        <taxon>Endopterygota</taxon>
        <taxon>Hymenoptera</taxon>
        <taxon>Apocrita</taxon>
        <taxon>Aculeata</taxon>
        <taxon>Vespoidea</taxon>
        <taxon>Vespidae</taxon>
        <taxon>Vespinae</taxon>
        <taxon>Vespula</taxon>
    </lineage>
</organism>